<dbReference type="PROSITE" id="PS51228">
    <property type="entry name" value="ACB_2"/>
    <property type="match status" value="1"/>
</dbReference>
<dbReference type="SMR" id="D9IVE9"/>
<reference evidence="5" key="1">
    <citation type="submission" date="2010-05" db="EMBL/GenBank/DDBJ databases">
        <title>The cDNA cloning and mRNA expression of ACBP gene in Strongylocentrotus intermedius.</title>
        <authorList>
            <person name="Chang Y."/>
            <person name="Ding J."/>
            <person name="Yang X."/>
        </authorList>
    </citation>
    <scope>NUCLEOTIDE SEQUENCE</scope>
</reference>
<evidence type="ECO:0000313" key="5">
    <source>
        <dbReference type="EMBL" id="ADK11693.1"/>
    </source>
</evidence>
<dbReference type="AlphaFoldDB" id="D9IVE9"/>
<accession>D9IVE9</accession>
<evidence type="ECO:0000256" key="1">
    <source>
        <dbReference type="ARBA" id="ARBA00004275"/>
    </source>
</evidence>
<dbReference type="Pfam" id="PF00887">
    <property type="entry name" value="ACBP"/>
    <property type="match status" value="1"/>
</dbReference>
<name>D9IVE9_STRIE</name>
<gene>
    <name evidence="5" type="primary">ACBP</name>
</gene>
<dbReference type="InterPro" id="IPR035984">
    <property type="entry name" value="Acyl-CoA-binding_sf"/>
</dbReference>
<organism evidence="5">
    <name type="scientific">Strongylocentrotus intermedius</name>
    <name type="common">Sea urchin</name>
    <dbReference type="NCBI Taxonomy" id="7667"/>
    <lineage>
        <taxon>Eukaryota</taxon>
        <taxon>Metazoa</taxon>
        <taxon>Echinodermata</taxon>
        <taxon>Eleutherozoa</taxon>
        <taxon>Echinozoa</taxon>
        <taxon>Echinoidea</taxon>
        <taxon>Euechinoidea</taxon>
        <taxon>Echinacea</taxon>
        <taxon>Camarodonta</taxon>
        <taxon>Echinidea</taxon>
        <taxon>Strongylocentrotidae</taxon>
        <taxon>Strongylocentrotus</taxon>
    </lineage>
</organism>
<evidence type="ECO:0000256" key="3">
    <source>
        <dbReference type="ARBA" id="ARBA00023235"/>
    </source>
</evidence>
<evidence type="ECO:0000259" key="4">
    <source>
        <dbReference type="PROSITE" id="PS51228"/>
    </source>
</evidence>
<dbReference type="InterPro" id="IPR022408">
    <property type="entry name" value="Acyl-CoA-binding_prot_CS"/>
</dbReference>
<dbReference type="PANTHER" id="PTHR43684">
    <property type="match status" value="1"/>
</dbReference>
<dbReference type="FunFam" id="3.90.226.10:FF:000084">
    <property type="entry name" value="Enoyl-CoA delta isomerase 2, mitochondrial"/>
    <property type="match status" value="1"/>
</dbReference>
<dbReference type="SUPFAM" id="SSF47027">
    <property type="entry name" value="Acyl-CoA binding protein"/>
    <property type="match status" value="1"/>
</dbReference>
<dbReference type="GO" id="GO:0000062">
    <property type="term" value="F:fatty-acyl-CoA binding"/>
    <property type="evidence" value="ECO:0007669"/>
    <property type="project" value="InterPro"/>
</dbReference>
<protein>
    <submittedName>
        <fullName evidence="5">ACBP</fullName>
    </submittedName>
</protein>
<dbReference type="GO" id="GO:0004165">
    <property type="term" value="F:delta(3)-delta(2)-enoyl-CoA isomerase activity"/>
    <property type="evidence" value="ECO:0007669"/>
    <property type="project" value="UniProtKB-ARBA"/>
</dbReference>
<feature type="domain" description="ACB" evidence="4">
    <location>
        <begin position="44"/>
        <end position="129"/>
    </location>
</feature>
<dbReference type="InterPro" id="IPR051053">
    <property type="entry name" value="ECH/Chromodomain_protein"/>
</dbReference>
<dbReference type="PRINTS" id="PR00689">
    <property type="entry name" value="ACOABINDINGP"/>
</dbReference>
<dbReference type="InterPro" id="IPR000582">
    <property type="entry name" value="Acyl-CoA-binding_protein"/>
</dbReference>
<dbReference type="InterPro" id="IPR001753">
    <property type="entry name" value="Enoyl-CoA_hydra/iso"/>
</dbReference>
<dbReference type="Pfam" id="PF00378">
    <property type="entry name" value="ECH_1"/>
    <property type="match status" value="1"/>
</dbReference>
<dbReference type="SUPFAM" id="SSF52096">
    <property type="entry name" value="ClpP/crotonase"/>
    <property type="match status" value="1"/>
</dbReference>
<keyword evidence="3" id="KW-0413">Isomerase</keyword>
<dbReference type="Gene3D" id="3.90.226.10">
    <property type="entry name" value="2-enoyl-CoA Hydratase, Chain A, domain 1"/>
    <property type="match status" value="1"/>
</dbReference>
<dbReference type="PROSITE" id="PS00880">
    <property type="entry name" value="ACB_1"/>
    <property type="match status" value="1"/>
</dbReference>
<evidence type="ECO:0000256" key="2">
    <source>
        <dbReference type="ARBA" id="ARBA00023140"/>
    </source>
</evidence>
<dbReference type="InterPro" id="IPR014352">
    <property type="entry name" value="FERM/acyl-CoA-bd_prot_sf"/>
</dbReference>
<dbReference type="Gene3D" id="1.20.80.10">
    <property type="match status" value="1"/>
</dbReference>
<dbReference type="CDD" id="cd00435">
    <property type="entry name" value="ACBP"/>
    <property type="match status" value="1"/>
</dbReference>
<sequence length="398" mass="43746">MAALFSLKCGTRRLFNICNTCTTRLHAPVLKRQIQNTACMMSFSDAEFTAAKDRLNSLKEDPGNEVKLQIYALFKQATTGKCNTPKPGAFDFVGKAKWTSWNSLGNMSQDQAKEKYVGIVDDLVAQEGGEAETASTTEGSMSFTGLKYTVDNGVATITLNRPNKKNAITTEMYSEWTTALKMAGEDDSVVLAVITGAGDYYCSGNDLNNFMKIDPSVLHEESVKGSDLLEIFVNGFIDFPKPLICAVNGPAVGISVTTLGLMDVIYASDKATFHTPFAALGQSPEGCSSYTFPQIMGTAHANECLLFGKKLTAQEAFDRGLVTEVIPDAQFRETVNKKVKEYAQLPRNALRLAKNLIRETEKERLPKVNRAECDLLVDRWTSDECTQAIMNYFSKSNL</sequence>
<dbReference type="EMBL" id="HM208170">
    <property type="protein sequence ID" value="ADK11693.1"/>
    <property type="molecule type" value="mRNA"/>
</dbReference>
<comment type="subcellular location">
    <subcellularLocation>
        <location evidence="1">Peroxisome</location>
    </subcellularLocation>
</comment>
<dbReference type="Gene3D" id="1.10.12.10">
    <property type="entry name" value="Lyase 2-enoyl-coa Hydratase, Chain A, domain 2"/>
    <property type="match status" value="1"/>
</dbReference>
<dbReference type="InterPro" id="IPR029045">
    <property type="entry name" value="ClpP/crotonase-like_dom_sf"/>
</dbReference>
<dbReference type="GO" id="GO:0005739">
    <property type="term" value="C:mitochondrion"/>
    <property type="evidence" value="ECO:0007669"/>
    <property type="project" value="TreeGrafter"/>
</dbReference>
<keyword evidence="2" id="KW-0576">Peroxisome</keyword>
<proteinExistence type="evidence at transcript level"/>
<dbReference type="PANTHER" id="PTHR43684:SF1">
    <property type="entry name" value="ENOYL-COA DELTA ISOMERASE 2"/>
    <property type="match status" value="1"/>
</dbReference>
<dbReference type="GO" id="GO:0005777">
    <property type="term" value="C:peroxisome"/>
    <property type="evidence" value="ECO:0007669"/>
    <property type="project" value="UniProtKB-SubCell"/>
</dbReference>
<dbReference type="InterPro" id="IPR014748">
    <property type="entry name" value="Enoyl-CoA_hydra_C"/>
</dbReference>
<dbReference type="CDD" id="cd06558">
    <property type="entry name" value="crotonase-like"/>
    <property type="match status" value="1"/>
</dbReference>